<evidence type="ECO:0000313" key="1">
    <source>
        <dbReference type="EMBL" id="SDW35025.1"/>
    </source>
</evidence>
<keyword evidence="2" id="KW-1185">Reference proteome</keyword>
<dbReference type="Proteomes" id="UP000198816">
    <property type="component" value="Unassembled WGS sequence"/>
</dbReference>
<dbReference type="STRING" id="1058.SAMN05421783_103143"/>
<gene>
    <name evidence="1" type="ORF">SAMN05421783_103143</name>
</gene>
<dbReference type="RefSeq" id="WP_175534493.1">
    <property type="nucleotide sequence ID" value="NZ_FNNZ01000003.1"/>
</dbReference>
<sequence length="81" mass="9187">MLRSGDLLLVLRRHGFFGYPLYMKNETLSRANPYLKDAVKARRNRVRSLASSTAIETGEPISVIEEKLDRKPVGRSRVTLA</sequence>
<reference evidence="2" key="1">
    <citation type="submission" date="2016-10" db="EMBL/GenBank/DDBJ databases">
        <authorList>
            <person name="Varghese N."/>
            <person name="Submissions S."/>
        </authorList>
    </citation>
    <scope>NUCLEOTIDE SEQUENCE [LARGE SCALE GENOMIC DNA]</scope>
    <source>
        <strain evidence="2">DSM 217</strain>
    </source>
</reference>
<organism evidence="1 2">
    <name type="scientific">Thiocapsa roseopersicina</name>
    <dbReference type="NCBI Taxonomy" id="1058"/>
    <lineage>
        <taxon>Bacteria</taxon>
        <taxon>Pseudomonadati</taxon>
        <taxon>Pseudomonadota</taxon>
        <taxon>Gammaproteobacteria</taxon>
        <taxon>Chromatiales</taxon>
        <taxon>Chromatiaceae</taxon>
        <taxon>Thiocapsa</taxon>
    </lineage>
</organism>
<evidence type="ECO:0000313" key="2">
    <source>
        <dbReference type="Proteomes" id="UP000198816"/>
    </source>
</evidence>
<protein>
    <submittedName>
        <fullName evidence="1">Uncharacterized protein</fullName>
    </submittedName>
</protein>
<accession>A0A1H2SU91</accession>
<name>A0A1H2SU91_THIRO</name>
<proteinExistence type="predicted"/>
<dbReference type="EMBL" id="FNNZ01000003">
    <property type="protein sequence ID" value="SDW35025.1"/>
    <property type="molecule type" value="Genomic_DNA"/>
</dbReference>
<dbReference type="AlphaFoldDB" id="A0A1H2SU91"/>